<evidence type="ECO:0000256" key="2">
    <source>
        <dbReference type="ARBA" id="ARBA00012528"/>
    </source>
</evidence>
<keyword evidence="4" id="KW-0812">Transmembrane</keyword>
<accession>A0A2R8CJJ7</accession>
<feature type="transmembrane region" description="Helical" evidence="4">
    <location>
        <begin position="189"/>
        <end position="209"/>
    </location>
</feature>
<dbReference type="EMBL" id="ONZI01000001">
    <property type="protein sequence ID" value="SPJ33066.1"/>
    <property type="molecule type" value="Genomic_DNA"/>
</dbReference>
<dbReference type="Pfam" id="PF00990">
    <property type="entry name" value="GGDEF"/>
    <property type="match status" value="1"/>
</dbReference>
<evidence type="ECO:0000313" key="6">
    <source>
        <dbReference type="EMBL" id="SPJ33066.1"/>
    </source>
</evidence>
<evidence type="ECO:0000256" key="4">
    <source>
        <dbReference type="SAM" id="Phobius"/>
    </source>
</evidence>
<keyword evidence="4" id="KW-1133">Transmembrane helix</keyword>
<dbReference type="InterPro" id="IPR029787">
    <property type="entry name" value="Nucleotide_cyclase"/>
</dbReference>
<organism evidence="6 7">
    <name type="scientific">Kushneria phyllosphaerae</name>
    <dbReference type="NCBI Taxonomy" id="2100822"/>
    <lineage>
        <taxon>Bacteria</taxon>
        <taxon>Pseudomonadati</taxon>
        <taxon>Pseudomonadota</taxon>
        <taxon>Gammaproteobacteria</taxon>
        <taxon>Oceanospirillales</taxon>
        <taxon>Halomonadaceae</taxon>
        <taxon>Kushneria</taxon>
    </lineage>
</organism>
<evidence type="ECO:0000256" key="3">
    <source>
        <dbReference type="ARBA" id="ARBA00034247"/>
    </source>
</evidence>
<dbReference type="GO" id="GO:0052621">
    <property type="term" value="F:diguanylate cyclase activity"/>
    <property type="evidence" value="ECO:0007669"/>
    <property type="project" value="UniProtKB-EC"/>
</dbReference>
<proteinExistence type="predicted"/>
<dbReference type="Proteomes" id="UP000244934">
    <property type="component" value="Unassembled WGS sequence"/>
</dbReference>
<dbReference type="CDD" id="cd01949">
    <property type="entry name" value="GGDEF"/>
    <property type="match status" value="1"/>
</dbReference>
<dbReference type="PANTHER" id="PTHR45138:SF9">
    <property type="entry name" value="DIGUANYLATE CYCLASE DGCM-RELATED"/>
    <property type="match status" value="1"/>
</dbReference>
<dbReference type="SMART" id="SM00267">
    <property type="entry name" value="GGDEF"/>
    <property type="match status" value="1"/>
</dbReference>
<reference evidence="7" key="1">
    <citation type="submission" date="2018-03" db="EMBL/GenBank/DDBJ databases">
        <authorList>
            <person name="Navarro De La Torre S."/>
        </authorList>
    </citation>
    <scope>NUCLEOTIDE SEQUENCE [LARGE SCALE GENOMIC DNA]</scope>
    <source>
        <strain evidence="7">EAod3</strain>
    </source>
</reference>
<dbReference type="InterPro" id="IPR050469">
    <property type="entry name" value="Diguanylate_Cyclase"/>
</dbReference>
<dbReference type="GO" id="GO:0043709">
    <property type="term" value="P:cell adhesion involved in single-species biofilm formation"/>
    <property type="evidence" value="ECO:0007669"/>
    <property type="project" value="TreeGrafter"/>
</dbReference>
<feature type="domain" description="GGDEF" evidence="5">
    <location>
        <begin position="250"/>
        <end position="383"/>
    </location>
</feature>
<dbReference type="InterPro" id="IPR043128">
    <property type="entry name" value="Rev_trsase/Diguanyl_cyclase"/>
</dbReference>
<comment type="cofactor">
    <cofactor evidence="1">
        <name>Mg(2+)</name>
        <dbReference type="ChEBI" id="CHEBI:18420"/>
    </cofactor>
</comment>
<dbReference type="AlphaFoldDB" id="A0A2R8CJJ7"/>
<dbReference type="GO" id="GO:0005886">
    <property type="term" value="C:plasma membrane"/>
    <property type="evidence" value="ECO:0007669"/>
    <property type="project" value="TreeGrafter"/>
</dbReference>
<dbReference type="FunFam" id="3.30.70.270:FF:000001">
    <property type="entry name" value="Diguanylate cyclase domain protein"/>
    <property type="match status" value="1"/>
</dbReference>
<dbReference type="GO" id="GO:1902201">
    <property type="term" value="P:negative regulation of bacterial-type flagellum-dependent cell motility"/>
    <property type="evidence" value="ECO:0007669"/>
    <property type="project" value="TreeGrafter"/>
</dbReference>
<dbReference type="PROSITE" id="PS50887">
    <property type="entry name" value="GGDEF"/>
    <property type="match status" value="1"/>
</dbReference>
<feature type="transmembrane region" description="Helical" evidence="4">
    <location>
        <begin position="98"/>
        <end position="116"/>
    </location>
</feature>
<evidence type="ECO:0000256" key="1">
    <source>
        <dbReference type="ARBA" id="ARBA00001946"/>
    </source>
</evidence>
<name>A0A2R8CJJ7_9GAMM</name>
<dbReference type="OrthoDB" id="9812260at2"/>
<dbReference type="PANTHER" id="PTHR45138">
    <property type="entry name" value="REGULATORY COMPONENTS OF SENSORY TRANSDUCTION SYSTEM"/>
    <property type="match status" value="1"/>
</dbReference>
<dbReference type="EC" id="2.7.7.65" evidence="2"/>
<comment type="catalytic activity">
    <reaction evidence="3">
        <text>2 GTP = 3',3'-c-di-GMP + 2 diphosphate</text>
        <dbReference type="Rhea" id="RHEA:24898"/>
        <dbReference type="ChEBI" id="CHEBI:33019"/>
        <dbReference type="ChEBI" id="CHEBI:37565"/>
        <dbReference type="ChEBI" id="CHEBI:58805"/>
        <dbReference type="EC" id="2.7.7.65"/>
    </reaction>
</comment>
<sequence length="394" mass="43995">MSFISPEILYLTSGISRCAFLVVFLTTVFSQPDERCLRHWLTALTASAAGSLSMSLSPSYPIAPFPLSLITTTLFFSSLSLSWSGLRIFYQRSIDIRILVLITITPGILLMVLLWLDASQILQLAMTFFVTAVMTALAMVEILRPPRKRILSQYVVAMAFFIYFIALFVPFVMLVTGVMTMEMMVSGQAAIMADQVLCILIYFGFIAMTSERSSITLKRLSETDQLTGLANRRAVQGVLKKRAVHRHTEEASSVIIIDLDHFKSVNDRWGHDAGDAVLKQFAQHLVAITRKQDMAVRWGGEEFLILLPDTTLEEAAIMAERLRHRVESTPFPLEPQTLKITISLGVAASRADASHFESVLQNADEALYRAKHEGRNRVCRHDVSSIPTPPPTRA</sequence>
<feature type="transmembrane region" description="Helical" evidence="4">
    <location>
        <begin position="122"/>
        <end position="143"/>
    </location>
</feature>
<dbReference type="Gene3D" id="3.30.70.270">
    <property type="match status" value="1"/>
</dbReference>
<protein>
    <recommendedName>
        <fullName evidence="2">diguanylate cyclase</fullName>
        <ecNumber evidence="2">2.7.7.65</ecNumber>
    </recommendedName>
</protein>
<feature type="transmembrane region" description="Helical" evidence="4">
    <location>
        <begin position="62"/>
        <end position="86"/>
    </location>
</feature>
<evidence type="ECO:0000313" key="7">
    <source>
        <dbReference type="Proteomes" id="UP000244934"/>
    </source>
</evidence>
<evidence type="ECO:0000259" key="5">
    <source>
        <dbReference type="PROSITE" id="PS50887"/>
    </source>
</evidence>
<feature type="transmembrane region" description="Helical" evidence="4">
    <location>
        <begin position="155"/>
        <end position="177"/>
    </location>
</feature>
<dbReference type="SUPFAM" id="SSF55073">
    <property type="entry name" value="Nucleotide cyclase"/>
    <property type="match status" value="1"/>
</dbReference>
<dbReference type="InterPro" id="IPR000160">
    <property type="entry name" value="GGDEF_dom"/>
</dbReference>
<dbReference type="RefSeq" id="WP_108841836.1">
    <property type="nucleotide sequence ID" value="NZ_ONZI01000001.1"/>
</dbReference>
<gene>
    <name evidence="6" type="primary">pleD_2</name>
    <name evidence="6" type="ORF">KSP9073_01069</name>
</gene>
<dbReference type="NCBIfam" id="TIGR00254">
    <property type="entry name" value="GGDEF"/>
    <property type="match status" value="1"/>
</dbReference>
<keyword evidence="7" id="KW-1185">Reference proteome</keyword>
<keyword evidence="4" id="KW-0472">Membrane</keyword>